<evidence type="ECO:0000313" key="12">
    <source>
        <dbReference type="EMBL" id="CAA0809490.1"/>
    </source>
</evidence>
<dbReference type="PANTHER" id="PTHR43874">
    <property type="entry name" value="TWO-COMPONENT RESPONSE REGULATOR"/>
    <property type="match status" value="1"/>
</dbReference>
<evidence type="ECO:0000256" key="8">
    <source>
        <dbReference type="PROSITE-ProRule" id="PRU00169"/>
    </source>
</evidence>
<reference evidence="12" key="1">
    <citation type="submission" date="2019-12" db="EMBL/GenBank/DDBJ databases">
        <authorList>
            <person name="Scholes J."/>
        </authorList>
    </citation>
    <scope>NUCLEOTIDE SEQUENCE</scope>
</reference>
<keyword evidence="5" id="KW-0010">Activator</keyword>
<evidence type="ECO:0000256" key="6">
    <source>
        <dbReference type="ARBA" id="ARBA00023163"/>
    </source>
</evidence>
<evidence type="ECO:0000256" key="1">
    <source>
        <dbReference type="ARBA" id="ARBA00004123"/>
    </source>
</evidence>
<dbReference type="Gene3D" id="3.40.50.2300">
    <property type="match status" value="1"/>
</dbReference>
<dbReference type="InterPro" id="IPR045279">
    <property type="entry name" value="ARR-like"/>
</dbReference>
<dbReference type="SMART" id="SM00448">
    <property type="entry name" value="REC"/>
    <property type="match status" value="1"/>
</dbReference>
<dbReference type="SUPFAM" id="SSF46689">
    <property type="entry name" value="Homeodomain-like"/>
    <property type="match status" value="1"/>
</dbReference>
<dbReference type="NCBIfam" id="TIGR01557">
    <property type="entry name" value="myb_SHAQKYF"/>
    <property type="match status" value="1"/>
</dbReference>
<dbReference type="Pfam" id="PF00072">
    <property type="entry name" value="Response_reg"/>
    <property type="match status" value="1"/>
</dbReference>
<feature type="compositionally biased region" description="Basic and acidic residues" evidence="9">
    <location>
        <begin position="193"/>
        <end position="204"/>
    </location>
</feature>
<dbReference type="GO" id="GO:0005634">
    <property type="term" value="C:nucleus"/>
    <property type="evidence" value="ECO:0007669"/>
    <property type="project" value="UniProtKB-SubCell"/>
</dbReference>
<name>A0A9N7MNG5_STRHE</name>
<feature type="domain" description="Response regulatory" evidence="10">
    <location>
        <begin position="25"/>
        <end position="140"/>
    </location>
</feature>
<dbReference type="InterPro" id="IPR017930">
    <property type="entry name" value="Myb_dom"/>
</dbReference>
<keyword evidence="7" id="KW-0539">Nucleus</keyword>
<accession>A0A9N7MNG5</accession>
<dbReference type="GO" id="GO:0003677">
    <property type="term" value="F:DNA binding"/>
    <property type="evidence" value="ECO:0007669"/>
    <property type="project" value="InterPro"/>
</dbReference>
<evidence type="ECO:0000313" key="13">
    <source>
        <dbReference type="Proteomes" id="UP001153555"/>
    </source>
</evidence>
<evidence type="ECO:0000256" key="4">
    <source>
        <dbReference type="ARBA" id="ARBA00023015"/>
    </source>
</evidence>
<keyword evidence="4" id="KW-0805">Transcription regulation</keyword>
<dbReference type="InterPro" id="IPR001005">
    <property type="entry name" value="SANT/Myb"/>
</dbReference>
<feature type="domain" description="HTH myb-type" evidence="11">
    <location>
        <begin position="220"/>
        <end position="271"/>
    </location>
</feature>
<keyword evidence="2 8" id="KW-0597">Phosphoprotein</keyword>
<evidence type="ECO:0000259" key="11">
    <source>
        <dbReference type="PROSITE" id="PS51294"/>
    </source>
</evidence>
<organism evidence="12 13">
    <name type="scientific">Striga hermonthica</name>
    <name type="common">Purple witchweed</name>
    <name type="synonym">Buchnera hermonthica</name>
    <dbReference type="NCBI Taxonomy" id="68872"/>
    <lineage>
        <taxon>Eukaryota</taxon>
        <taxon>Viridiplantae</taxon>
        <taxon>Streptophyta</taxon>
        <taxon>Embryophyta</taxon>
        <taxon>Tracheophyta</taxon>
        <taxon>Spermatophyta</taxon>
        <taxon>Magnoliopsida</taxon>
        <taxon>eudicotyledons</taxon>
        <taxon>Gunneridae</taxon>
        <taxon>Pentapetalae</taxon>
        <taxon>asterids</taxon>
        <taxon>lamiids</taxon>
        <taxon>Lamiales</taxon>
        <taxon>Orobanchaceae</taxon>
        <taxon>Buchnereae</taxon>
        <taxon>Striga</taxon>
    </lineage>
</organism>
<dbReference type="AlphaFoldDB" id="A0A9N7MNG5"/>
<feature type="modified residue" description="4-aspartylphosphate" evidence="8">
    <location>
        <position position="76"/>
    </location>
</feature>
<dbReference type="PANTHER" id="PTHR43874:SF19">
    <property type="entry name" value="RESPONSE REGULATOR 23-RELATED"/>
    <property type="match status" value="1"/>
</dbReference>
<feature type="region of interest" description="Disordered" evidence="9">
    <location>
        <begin position="147"/>
        <end position="214"/>
    </location>
</feature>
<protein>
    <submittedName>
        <fullName evidence="12">Two-component response regulator ARR1</fullName>
    </submittedName>
</protein>
<comment type="subcellular location">
    <subcellularLocation>
        <location evidence="1">Nucleus</location>
    </subcellularLocation>
</comment>
<evidence type="ECO:0000259" key="10">
    <source>
        <dbReference type="PROSITE" id="PS50110"/>
    </source>
</evidence>
<evidence type="ECO:0000256" key="2">
    <source>
        <dbReference type="ARBA" id="ARBA00022553"/>
    </source>
</evidence>
<sequence>MESESIQPLSNSCPHELKKSVDAINILLVDDDTTCLAIVAAILKKFKYEVVTVKHANDALCTLRLKGGAFDLVVSDVHMPDMNGFQLQQAIAQEFNLPVVLMSADDKEGTALKGLENGAAFFIYKPVSPDDVRDLWQFAAMNKKSQVVIEEEEENEEDESNYQTRKKRIRNDDLTISVSDDSATSKDSKRKSPRNDGSDEKKGETTSQCANSQKRPKIIWTNSLHNRFLEAIRSIGLDRAVPKKILEVMNVPGLTRENVASHLQKYRIFLRRVSDASYKIQYSPDNKILNRNLLKSNIEPSSSTATPSTLILNGLNNFPYQKPPQLYIPSPLSPNSEASFGLGQSRFLTNNLRLNIGNADLINHNVDRPYIHNSLLTPNITMEDLSSALSATLNPDTNYPNLVHPTNYVGYNIANVEHHGEPGPREECEGLNSNSSYAINLGGERFNIGGGGIVQTLNDNNNTEDVDDNNNNNDSTQLSENIHMHSRVGILESPYSPFFYMSQPDFGSTLEDHAHVPNLQQHNDDDFLESLLAPFGEDPSFEGIEQ</sequence>
<dbReference type="FunFam" id="1.10.10.60:FF:000007">
    <property type="entry name" value="Two-component response regulator"/>
    <property type="match status" value="1"/>
</dbReference>
<gene>
    <name evidence="12" type="ORF">SHERM_11498</name>
</gene>
<evidence type="ECO:0000256" key="7">
    <source>
        <dbReference type="ARBA" id="ARBA00023242"/>
    </source>
</evidence>
<keyword evidence="6" id="KW-0804">Transcription</keyword>
<dbReference type="GO" id="GO:0000160">
    <property type="term" value="P:phosphorelay signal transduction system"/>
    <property type="evidence" value="ECO:0007669"/>
    <property type="project" value="UniProtKB-KW"/>
</dbReference>
<evidence type="ECO:0000256" key="3">
    <source>
        <dbReference type="ARBA" id="ARBA00023012"/>
    </source>
</evidence>
<dbReference type="InterPro" id="IPR009057">
    <property type="entry name" value="Homeodomain-like_sf"/>
</dbReference>
<evidence type="ECO:0000256" key="5">
    <source>
        <dbReference type="ARBA" id="ARBA00023159"/>
    </source>
</evidence>
<dbReference type="Proteomes" id="UP001153555">
    <property type="component" value="Unassembled WGS sequence"/>
</dbReference>
<dbReference type="PROSITE" id="PS50110">
    <property type="entry name" value="RESPONSE_REGULATORY"/>
    <property type="match status" value="1"/>
</dbReference>
<evidence type="ECO:0000256" key="9">
    <source>
        <dbReference type="SAM" id="MobiDB-lite"/>
    </source>
</evidence>
<keyword evidence="3" id="KW-0902">Two-component regulatory system</keyword>
<dbReference type="PROSITE" id="PS51294">
    <property type="entry name" value="HTH_MYB"/>
    <property type="match status" value="1"/>
</dbReference>
<dbReference type="GO" id="GO:0009736">
    <property type="term" value="P:cytokinin-activated signaling pathway"/>
    <property type="evidence" value="ECO:0007669"/>
    <property type="project" value="InterPro"/>
</dbReference>
<feature type="compositionally biased region" description="Acidic residues" evidence="9">
    <location>
        <begin position="149"/>
        <end position="160"/>
    </location>
</feature>
<dbReference type="Pfam" id="PF00249">
    <property type="entry name" value="Myb_DNA-binding"/>
    <property type="match status" value="1"/>
</dbReference>
<comment type="caution">
    <text evidence="12">The sequence shown here is derived from an EMBL/GenBank/DDBJ whole genome shotgun (WGS) entry which is preliminary data.</text>
</comment>
<dbReference type="CDD" id="cd17584">
    <property type="entry name" value="REC_typeB_ARR-like"/>
    <property type="match status" value="1"/>
</dbReference>
<dbReference type="InterPro" id="IPR001789">
    <property type="entry name" value="Sig_transdc_resp-reg_receiver"/>
</dbReference>
<dbReference type="InterPro" id="IPR006447">
    <property type="entry name" value="Myb_dom_plants"/>
</dbReference>
<dbReference type="EMBL" id="CACSLK010003813">
    <property type="protein sequence ID" value="CAA0809490.1"/>
    <property type="molecule type" value="Genomic_DNA"/>
</dbReference>
<dbReference type="Gene3D" id="1.10.10.60">
    <property type="entry name" value="Homeodomain-like"/>
    <property type="match status" value="1"/>
</dbReference>
<keyword evidence="13" id="KW-1185">Reference proteome</keyword>
<dbReference type="InterPro" id="IPR011006">
    <property type="entry name" value="CheY-like_superfamily"/>
</dbReference>
<dbReference type="SUPFAM" id="SSF52172">
    <property type="entry name" value="CheY-like"/>
    <property type="match status" value="1"/>
</dbReference>
<dbReference type="OrthoDB" id="60033at2759"/>
<proteinExistence type="predicted"/>